<protein>
    <recommendedName>
        <fullName evidence="7">Methylamine utilisation protein MauE domain-containing protein</fullName>
    </recommendedName>
</protein>
<keyword evidence="2 6" id="KW-0812">Transmembrane</keyword>
<reference evidence="8 9" key="1">
    <citation type="submission" date="2019-12" db="EMBL/GenBank/DDBJ databases">
        <authorList>
            <person name="Li J."/>
            <person name="Shi Y."/>
            <person name="Xu G."/>
            <person name="Xiao D."/>
            <person name="Ran X."/>
        </authorList>
    </citation>
    <scope>NUCLEOTIDE SEQUENCE [LARGE SCALE GENOMIC DNA]</scope>
    <source>
        <strain evidence="8 9">JCM 15915</strain>
    </source>
</reference>
<evidence type="ECO:0000256" key="1">
    <source>
        <dbReference type="ARBA" id="ARBA00004141"/>
    </source>
</evidence>
<comment type="caution">
    <text evidence="8">The sequence shown here is derived from an EMBL/GenBank/DDBJ whole genome shotgun (WGS) entry which is preliminary data.</text>
</comment>
<evidence type="ECO:0000256" key="4">
    <source>
        <dbReference type="ARBA" id="ARBA00023136"/>
    </source>
</evidence>
<keyword evidence="9" id="KW-1185">Reference proteome</keyword>
<feature type="compositionally biased region" description="Basic and acidic residues" evidence="5">
    <location>
        <begin position="176"/>
        <end position="188"/>
    </location>
</feature>
<feature type="transmembrane region" description="Helical" evidence="6">
    <location>
        <begin position="121"/>
        <end position="138"/>
    </location>
</feature>
<dbReference type="GO" id="GO:0016020">
    <property type="term" value="C:membrane"/>
    <property type="evidence" value="ECO:0007669"/>
    <property type="project" value="UniProtKB-SubCell"/>
</dbReference>
<organism evidence="8 9">
    <name type="scientific">Rothia koreensis</name>
    <dbReference type="NCBI Taxonomy" id="592378"/>
    <lineage>
        <taxon>Bacteria</taxon>
        <taxon>Bacillati</taxon>
        <taxon>Actinomycetota</taxon>
        <taxon>Actinomycetes</taxon>
        <taxon>Micrococcales</taxon>
        <taxon>Micrococcaceae</taxon>
        <taxon>Rothia</taxon>
    </lineage>
</organism>
<dbReference type="RefSeq" id="WP_129314592.1">
    <property type="nucleotide sequence ID" value="NZ_NOIQ01000002.1"/>
</dbReference>
<comment type="subcellular location">
    <subcellularLocation>
        <location evidence="1">Membrane</location>
        <topology evidence="1">Multi-pass membrane protein</topology>
    </subcellularLocation>
</comment>
<feature type="transmembrane region" description="Helical" evidence="6">
    <location>
        <begin position="56"/>
        <end position="87"/>
    </location>
</feature>
<dbReference type="OrthoDB" id="5006039at2"/>
<feature type="transmembrane region" description="Helical" evidence="6">
    <location>
        <begin position="150"/>
        <end position="169"/>
    </location>
</feature>
<keyword evidence="4 6" id="KW-0472">Membrane</keyword>
<feature type="region of interest" description="Disordered" evidence="5">
    <location>
        <begin position="176"/>
        <end position="216"/>
    </location>
</feature>
<feature type="domain" description="Methylamine utilisation protein MauE" evidence="7">
    <location>
        <begin position="8"/>
        <end position="131"/>
    </location>
</feature>
<evidence type="ECO:0000313" key="9">
    <source>
        <dbReference type="Proteomes" id="UP000462152"/>
    </source>
</evidence>
<evidence type="ECO:0000256" key="3">
    <source>
        <dbReference type="ARBA" id="ARBA00022989"/>
    </source>
</evidence>
<dbReference type="Pfam" id="PF07291">
    <property type="entry name" value="MauE"/>
    <property type="match status" value="1"/>
</dbReference>
<dbReference type="Gene3D" id="3.40.30.10">
    <property type="entry name" value="Glutaredoxin"/>
    <property type="match status" value="1"/>
</dbReference>
<keyword evidence="3 6" id="KW-1133">Transmembrane helix</keyword>
<accession>A0A7K1LJ07</accession>
<sequence length="366" mass="39266">MTAFLAPPMILAVVLGISGISKLRARGSVSAAFEQLGVPPWLDRGWIKRAFPWGEVLLGLVLLCSPGWVAPIAALVAVALFVTYWALIYRALGFDEPVSCNCFGQANAEPVTHWTLWRNTAFLLLAVLWFAASFRVSAPGLVARVSASDLLWILGMAAASGTLFLSLAPGARRAAEARRAAHEPRHPGQDGVGSGPVMASSPHGDSDPRNPDNDDDYVRRPIPGIVLKDSQGDWVALTRLAATRARLLLLVSPGCGSCTEVIRSARTWRDELSPAVEVHLVTSARQEAMEAVVGEELWDSVLYDREYFLDDLMGMGATPSAVLLGADRLLAGGPVLGREDISAFVEDIKVELEAAPQGPDRGPERS</sequence>
<gene>
    <name evidence="8" type="ORF">GMA10_08025</name>
</gene>
<dbReference type="InterPro" id="IPR036249">
    <property type="entry name" value="Thioredoxin-like_sf"/>
</dbReference>
<dbReference type="InterPro" id="IPR009908">
    <property type="entry name" value="Methylamine_util_MauE"/>
</dbReference>
<dbReference type="EMBL" id="WOGT01000004">
    <property type="protein sequence ID" value="MUN55158.1"/>
    <property type="molecule type" value="Genomic_DNA"/>
</dbReference>
<evidence type="ECO:0000256" key="6">
    <source>
        <dbReference type="SAM" id="Phobius"/>
    </source>
</evidence>
<evidence type="ECO:0000313" key="8">
    <source>
        <dbReference type="EMBL" id="MUN55158.1"/>
    </source>
</evidence>
<name>A0A7K1LJ07_9MICC</name>
<evidence type="ECO:0000259" key="7">
    <source>
        <dbReference type="Pfam" id="PF07291"/>
    </source>
</evidence>
<evidence type="ECO:0000256" key="2">
    <source>
        <dbReference type="ARBA" id="ARBA00022692"/>
    </source>
</evidence>
<evidence type="ECO:0000256" key="5">
    <source>
        <dbReference type="SAM" id="MobiDB-lite"/>
    </source>
</evidence>
<feature type="compositionally biased region" description="Basic and acidic residues" evidence="5">
    <location>
        <begin position="204"/>
        <end position="216"/>
    </location>
</feature>
<dbReference type="Proteomes" id="UP000462152">
    <property type="component" value="Unassembled WGS sequence"/>
</dbReference>
<dbReference type="AlphaFoldDB" id="A0A7K1LJ07"/>
<proteinExistence type="predicted"/>
<dbReference type="GO" id="GO:0030416">
    <property type="term" value="P:methylamine metabolic process"/>
    <property type="evidence" value="ECO:0007669"/>
    <property type="project" value="InterPro"/>
</dbReference>
<dbReference type="SUPFAM" id="SSF52833">
    <property type="entry name" value="Thioredoxin-like"/>
    <property type="match status" value="1"/>
</dbReference>